<organism evidence="10 11">
    <name type="scientific">Cudoniella acicularis</name>
    <dbReference type="NCBI Taxonomy" id="354080"/>
    <lineage>
        <taxon>Eukaryota</taxon>
        <taxon>Fungi</taxon>
        <taxon>Dikarya</taxon>
        <taxon>Ascomycota</taxon>
        <taxon>Pezizomycotina</taxon>
        <taxon>Leotiomycetes</taxon>
        <taxon>Helotiales</taxon>
        <taxon>Tricladiaceae</taxon>
        <taxon>Cudoniella</taxon>
    </lineage>
</organism>
<evidence type="ECO:0000256" key="1">
    <source>
        <dbReference type="ARBA" id="ARBA00004123"/>
    </source>
</evidence>
<dbReference type="GO" id="GO:0005737">
    <property type="term" value="C:cytoplasm"/>
    <property type="evidence" value="ECO:0007669"/>
    <property type="project" value="UniProtKB-SubCell"/>
</dbReference>
<keyword evidence="4" id="KW-0963">Cytoplasm</keyword>
<comment type="similarity">
    <text evidence="3">Belongs to the nitroreductase family.</text>
</comment>
<dbReference type="FunFam" id="3.40.109.10:FF:000001">
    <property type="entry name" value="Nitroreductase family"/>
    <property type="match status" value="1"/>
</dbReference>
<protein>
    <recommendedName>
        <fullName evidence="9">Nitroreductase domain-containing protein</fullName>
    </recommendedName>
</protein>
<dbReference type="AlphaFoldDB" id="A0A8H4VZS6"/>
<dbReference type="PANTHER" id="PTHR43035">
    <property type="entry name" value="FATTY ACID REPRESSION MUTANT PROTEIN 2-RELATED"/>
    <property type="match status" value="1"/>
</dbReference>
<feature type="chain" id="PRO_5034333843" description="Nitroreductase domain-containing protein" evidence="8">
    <location>
        <begin position="23"/>
        <end position="269"/>
    </location>
</feature>
<dbReference type="SUPFAM" id="SSF55469">
    <property type="entry name" value="FMN-dependent nitroreductase-like"/>
    <property type="match status" value="1"/>
</dbReference>
<dbReference type="InterPro" id="IPR033877">
    <property type="entry name" value="Frm2/Hbn1"/>
</dbReference>
<keyword evidence="11" id="KW-1185">Reference proteome</keyword>
<evidence type="ECO:0000313" key="10">
    <source>
        <dbReference type="EMBL" id="KAF4628873.1"/>
    </source>
</evidence>
<dbReference type="GO" id="GO:0034599">
    <property type="term" value="P:cellular response to oxidative stress"/>
    <property type="evidence" value="ECO:0007669"/>
    <property type="project" value="InterPro"/>
</dbReference>
<feature type="region of interest" description="Disordered" evidence="7">
    <location>
        <begin position="73"/>
        <end position="99"/>
    </location>
</feature>
<dbReference type="GO" id="GO:0016491">
    <property type="term" value="F:oxidoreductase activity"/>
    <property type="evidence" value="ECO:0007669"/>
    <property type="project" value="UniProtKB-KW"/>
</dbReference>
<comment type="caution">
    <text evidence="10">The sequence shown here is derived from an EMBL/GenBank/DDBJ whole genome shotgun (WGS) entry which is preliminary data.</text>
</comment>
<dbReference type="PANTHER" id="PTHR43035:SF1">
    <property type="entry name" value="FATTY ACID REPRESSION MUTANT PROTEIN 2-RELATED"/>
    <property type="match status" value="1"/>
</dbReference>
<evidence type="ECO:0000256" key="5">
    <source>
        <dbReference type="ARBA" id="ARBA00023002"/>
    </source>
</evidence>
<keyword evidence="8" id="KW-0732">Signal</keyword>
<keyword evidence="5" id="KW-0560">Oxidoreductase</keyword>
<accession>A0A8H4VZS6</accession>
<dbReference type="GO" id="GO:0005634">
    <property type="term" value="C:nucleus"/>
    <property type="evidence" value="ECO:0007669"/>
    <property type="project" value="UniProtKB-SubCell"/>
</dbReference>
<dbReference type="OrthoDB" id="2138173at2759"/>
<dbReference type="Gene3D" id="3.40.109.10">
    <property type="entry name" value="NADH Oxidase"/>
    <property type="match status" value="1"/>
</dbReference>
<dbReference type="Proteomes" id="UP000566819">
    <property type="component" value="Unassembled WGS sequence"/>
</dbReference>
<reference evidence="10 11" key="1">
    <citation type="submission" date="2020-03" db="EMBL/GenBank/DDBJ databases">
        <title>Draft Genome Sequence of Cudoniella acicularis.</title>
        <authorList>
            <person name="Buettner E."/>
            <person name="Kellner H."/>
        </authorList>
    </citation>
    <scope>NUCLEOTIDE SEQUENCE [LARGE SCALE GENOMIC DNA]</scope>
    <source>
        <strain evidence="10 11">DSM 108380</strain>
    </source>
</reference>
<evidence type="ECO:0000313" key="11">
    <source>
        <dbReference type="Proteomes" id="UP000566819"/>
    </source>
</evidence>
<evidence type="ECO:0000256" key="4">
    <source>
        <dbReference type="ARBA" id="ARBA00022490"/>
    </source>
</evidence>
<gene>
    <name evidence="10" type="ORF">G7Y89_g9278</name>
</gene>
<dbReference type="InterPro" id="IPR000415">
    <property type="entry name" value="Nitroreductase-like"/>
</dbReference>
<feature type="domain" description="Nitroreductase" evidence="9">
    <location>
        <begin position="112"/>
        <end position="258"/>
    </location>
</feature>
<evidence type="ECO:0000256" key="8">
    <source>
        <dbReference type="SAM" id="SignalP"/>
    </source>
</evidence>
<keyword evidence="6" id="KW-0539">Nucleus</keyword>
<dbReference type="Pfam" id="PF00881">
    <property type="entry name" value="Nitroreductase"/>
    <property type="match status" value="1"/>
</dbReference>
<feature type="signal peptide" evidence="8">
    <location>
        <begin position="1"/>
        <end position="22"/>
    </location>
</feature>
<evidence type="ECO:0000259" key="9">
    <source>
        <dbReference type="Pfam" id="PF00881"/>
    </source>
</evidence>
<comment type="subcellular location">
    <subcellularLocation>
        <location evidence="2">Cytoplasm</location>
    </subcellularLocation>
    <subcellularLocation>
        <location evidence="1">Nucleus</location>
    </subcellularLocation>
</comment>
<evidence type="ECO:0000256" key="7">
    <source>
        <dbReference type="SAM" id="MobiDB-lite"/>
    </source>
</evidence>
<dbReference type="CDD" id="cd02140">
    <property type="entry name" value="Frm2-like"/>
    <property type="match status" value="1"/>
</dbReference>
<proteinExistence type="inferred from homology"/>
<name>A0A8H4VZS6_9HELO</name>
<sequence>MQIPLWLFLVTVLVALSWQEMASLLLKRSSTFGFGSTSARFTAALPLLRGAADIKGFFPSSFFFLNNKNSHTTTTQASYSTTSTSTPLSTPQSQTQQTQTTANMSKAFLDTIASRRTYYALSKSSPISDAKIQEIIKSVILNVPSSFNSQSTRVVLLVKEEHDKLWEIVKEVLKAIVPAEQYPATEKKLNGFKGAYGTVMFFTARSVVKGMQDKFALYADRFPPWATESGAMHQFAVWTALEAEGLGANLQHYNPLIDLKSVGFWEEGG</sequence>
<evidence type="ECO:0000256" key="6">
    <source>
        <dbReference type="ARBA" id="ARBA00023242"/>
    </source>
</evidence>
<evidence type="ECO:0000256" key="3">
    <source>
        <dbReference type="ARBA" id="ARBA00007118"/>
    </source>
</evidence>
<dbReference type="EMBL" id="JAAMPI010000751">
    <property type="protein sequence ID" value="KAF4628873.1"/>
    <property type="molecule type" value="Genomic_DNA"/>
</dbReference>
<dbReference type="InterPro" id="IPR029479">
    <property type="entry name" value="Nitroreductase"/>
</dbReference>
<evidence type="ECO:0000256" key="2">
    <source>
        <dbReference type="ARBA" id="ARBA00004496"/>
    </source>
</evidence>